<gene>
    <name evidence="4" type="ORF">GCM10012284_12230</name>
</gene>
<keyword evidence="1" id="KW-0805">Transcription regulation</keyword>
<dbReference type="Pfam" id="PF13305">
    <property type="entry name" value="TetR_C_33"/>
    <property type="match status" value="1"/>
</dbReference>
<accession>A0A8J3FMY5</accession>
<dbReference type="InterPro" id="IPR025996">
    <property type="entry name" value="MT1864/Rv1816-like_C"/>
</dbReference>
<dbReference type="EMBL" id="BMMX01000002">
    <property type="protein sequence ID" value="GGK79782.1"/>
    <property type="molecule type" value="Genomic_DNA"/>
</dbReference>
<organism evidence="4 5">
    <name type="scientific">Mangrovihabitans endophyticus</name>
    <dbReference type="NCBI Taxonomy" id="1751298"/>
    <lineage>
        <taxon>Bacteria</taxon>
        <taxon>Bacillati</taxon>
        <taxon>Actinomycetota</taxon>
        <taxon>Actinomycetes</taxon>
        <taxon>Micromonosporales</taxon>
        <taxon>Micromonosporaceae</taxon>
        <taxon>Mangrovihabitans</taxon>
    </lineage>
</organism>
<dbReference type="Proteomes" id="UP000656042">
    <property type="component" value="Unassembled WGS sequence"/>
</dbReference>
<keyword evidence="5" id="KW-1185">Reference proteome</keyword>
<proteinExistence type="predicted"/>
<evidence type="ECO:0000256" key="2">
    <source>
        <dbReference type="ARBA" id="ARBA00023163"/>
    </source>
</evidence>
<evidence type="ECO:0000259" key="3">
    <source>
        <dbReference type="Pfam" id="PF13305"/>
    </source>
</evidence>
<dbReference type="InterPro" id="IPR009057">
    <property type="entry name" value="Homeodomain-like_sf"/>
</dbReference>
<dbReference type="Gene3D" id="1.10.357.10">
    <property type="entry name" value="Tetracycline Repressor, domain 2"/>
    <property type="match status" value="1"/>
</dbReference>
<dbReference type="InterPro" id="IPR036271">
    <property type="entry name" value="Tet_transcr_reg_TetR-rel_C_sf"/>
</dbReference>
<dbReference type="RefSeq" id="WP_189078088.1">
    <property type="nucleotide sequence ID" value="NZ_BMMX01000002.1"/>
</dbReference>
<reference evidence="4" key="2">
    <citation type="submission" date="2020-09" db="EMBL/GenBank/DDBJ databases">
        <authorList>
            <person name="Sun Q."/>
            <person name="Zhou Y."/>
        </authorList>
    </citation>
    <scope>NUCLEOTIDE SEQUENCE</scope>
    <source>
        <strain evidence="4">CGMCC 4.7299</strain>
    </source>
</reference>
<dbReference type="SUPFAM" id="SSF48498">
    <property type="entry name" value="Tetracyclin repressor-like, C-terminal domain"/>
    <property type="match status" value="1"/>
</dbReference>
<evidence type="ECO:0000256" key="1">
    <source>
        <dbReference type="ARBA" id="ARBA00023015"/>
    </source>
</evidence>
<name>A0A8J3FMY5_9ACTN</name>
<evidence type="ECO:0000313" key="5">
    <source>
        <dbReference type="Proteomes" id="UP000656042"/>
    </source>
</evidence>
<dbReference type="AlphaFoldDB" id="A0A8J3FMY5"/>
<dbReference type="SUPFAM" id="SSF46689">
    <property type="entry name" value="Homeodomain-like"/>
    <property type="match status" value="1"/>
</dbReference>
<keyword evidence="2" id="KW-0804">Transcription</keyword>
<sequence>MAGRRTLRRSNYHHGDLRAALIAAGIVRARAGGPQAIVLREVTRIVGVAPNSAYAHFATLAELKWAVADEALREMAAAMAAHLDTVASDEPSDPVAGAQTHLREVGRAYVYYAIAEPGLFRTAMGGKPSATPLPGEPGNGPEDDGRLVPDALLLRSLARLTDVGYLDPTDQAQAVVACWAIVHGLALMLLDLLPPMSADEQNEKIDAALDVLVTGLASPLNRRGR</sequence>
<feature type="domain" description="HTH-type transcriptional regulator MT1864/Rv1816-like C-terminal" evidence="3">
    <location>
        <begin position="102"/>
        <end position="208"/>
    </location>
</feature>
<protein>
    <submittedName>
        <fullName evidence="4">TetR family transcriptional regulator</fullName>
    </submittedName>
</protein>
<evidence type="ECO:0000313" key="4">
    <source>
        <dbReference type="EMBL" id="GGK79782.1"/>
    </source>
</evidence>
<comment type="caution">
    <text evidence="4">The sequence shown here is derived from an EMBL/GenBank/DDBJ whole genome shotgun (WGS) entry which is preliminary data.</text>
</comment>
<reference evidence="4" key="1">
    <citation type="journal article" date="2014" name="Int. J. Syst. Evol. Microbiol.">
        <title>Complete genome sequence of Corynebacterium casei LMG S-19264T (=DSM 44701T), isolated from a smear-ripened cheese.</title>
        <authorList>
            <consortium name="US DOE Joint Genome Institute (JGI-PGF)"/>
            <person name="Walter F."/>
            <person name="Albersmeier A."/>
            <person name="Kalinowski J."/>
            <person name="Ruckert C."/>
        </authorList>
    </citation>
    <scope>NUCLEOTIDE SEQUENCE</scope>
    <source>
        <strain evidence="4">CGMCC 4.7299</strain>
    </source>
</reference>